<name>A0A2P7ZUJ3_9PEZI</name>
<evidence type="ECO:0000256" key="2">
    <source>
        <dbReference type="SAM" id="MobiDB-lite"/>
    </source>
</evidence>
<organism evidence="3 4">
    <name type="scientific">Elsinoe australis</name>
    <dbReference type="NCBI Taxonomy" id="40998"/>
    <lineage>
        <taxon>Eukaryota</taxon>
        <taxon>Fungi</taxon>
        <taxon>Dikarya</taxon>
        <taxon>Ascomycota</taxon>
        <taxon>Pezizomycotina</taxon>
        <taxon>Dothideomycetes</taxon>
        <taxon>Dothideomycetidae</taxon>
        <taxon>Myriangiales</taxon>
        <taxon>Elsinoaceae</taxon>
        <taxon>Elsinoe</taxon>
    </lineage>
</organism>
<sequence length="576" mass="63593">MATDTRIESIFYARFHNEHGPRVFHQVPEGSVIPCPPSPTSMKEPFFDFQSISTYIIPNREFCNRPLSVCSNGYRILGYPVCITDSSRYERNDFIFNFCIVVDEKSDWALLKGVVDKLARTFGNLEEQDGFLSKEEEDDLLLVAGTEGYGGEKGSKVFAVVEMVFEDLKAAGEAMIPIDESNALNLCLFPARKPPPTIYNHHVPLSVARFSSLQTSAWDLTIQRVIPHINGINSIARIAQMADTDISLTRRAVQHLVYYDCVLLLDIFSFSAIYAPTPAISTFVFSPAMQDECRHYVYSPHSLFGKSALSTQSLATGSSTQPQSPHPDPNIPTRMQVLNLYTSLRQSLPLRDFCLTRASSLSNIDIRRLITFGIIKGILYRVHRYVVLPTPTPFSRPSPAPKRTKALIPGTAVPVTIPGSFNADEGMSSLELSWGGKKGRKGSEELEGDDLAQAQEDHEAAWRIAALSSGWRLPDGQSRDMALGIGGRTVSRMEEAGSPDGGRGWEEGKEDGEEPDGNGEGVSATTSARRKKLDRDVLKFADGMSCLDAVCTELKCVEREVVDRMKRAGEVVVVAK</sequence>
<dbReference type="GO" id="GO:1904262">
    <property type="term" value="P:negative regulation of TORC1 signaling"/>
    <property type="evidence" value="ECO:0007669"/>
    <property type="project" value="TreeGrafter"/>
</dbReference>
<dbReference type="PANTHER" id="PTHR12991:SF10">
    <property type="entry name" value="GATOR COMPLEX PROTEIN NPRL2"/>
    <property type="match status" value="1"/>
</dbReference>
<dbReference type="GO" id="GO:0005096">
    <property type="term" value="F:GTPase activator activity"/>
    <property type="evidence" value="ECO:0007669"/>
    <property type="project" value="TreeGrafter"/>
</dbReference>
<dbReference type="InterPro" id="IPR009348">
    <property type="entry name" value="NPR2-like"/>
</dbReference>
<dbReference type="GO" id="GO:0010508">
    <property type="term" value="P:positive regulation of autophagy"/>
    <property type="evidence" value="ECO:0007669"/>
    <property type="project" value="TreeGrafter"/>
</dbReference>
<dbReference type="EMBL" id="NHZQ01000121">
    <property type="protein sequence ID" value="PSK51886.1"/>
    <property type="molecule type" value="Genomic_DNA"/>
</dbReference>
<gene>
    <name evidence="3" type="ORF">B9Z65_3153</name>
</gene>
<dbReference type="AlphaFoldDB" id="A0A2P7ZUJ3"/>
<dbReference type="PANTHER" id="PTHR12991">
    <property type="entry name" value="NITROGEN PERMEASE REGULATOR 2/TUMOR SUPPRESSOR CANDIDATE 4"/>
    <property type="match status" value="1"/>
</dbReference>
<dbReference type="Pfam" id="PF06218">
    <property type="entry name" value="NPR2"/>
    <property type="match status" value="1"/>
</dbReference>
<dbReference type="OrthoDB" id="338854at2759"/>
<comment type="caution">
    <text evidence="3">The sequence shown here is derived from an EMBL/GenBank/DDBJ whole genome shotgun (WGS) entry which is preliminary data.</text>
</comment>
<evidence type="ECO:0000256" key="1">
    <source>
        <dbReference type="ARBA" id="ARBA00008433"/>
    </source>
</evidence>
<dbReference type="STRING" id="40998.A0A2P7ZUJ3"/>
<evidence type="ECO:0000313" key="3">
    <source>
        <dbReference type="EMBL" id="PSK51886.1"/>
    </source>
</evidence>
<protein>
    <recommendedName>
        <fullName evidence="5">Nitrogen permease regulator 2</fullName>
    </recommendedName>
</protein>
<feature type="compositionally biased region" description="Acidic residues" evidence="2">
    <location>
        <begin position="508"/>
        <end position="517"/>
    </location>
</feature>
<reference evidence="3 4" key="1">
    <citation type="submission" date="2017-05" db="EMBL/GenBank/DDBJ databases">
        <title>Draft genome sequence of Elsinoe australis.</title>
        <authorList>
            <person name="Cheng Q."/>
        </authorList>
    </citation>
    <scope>NUCLEOTIDE SEQUENCE [LARGE SCALE GENOMIC DNA]</scope>
    <source>
        <strain evidence="3 4">NL1</strain>
    </source>
</reference>
<keyword evidence="4" id="KW-1185">Reference proteome</keyword>
<dbReference type="Proteomes" id="UP000243723">
    <property type="component" value="Unassembled WGS sequence"/>
</dbReference>
<accession>A0A2P7ZUJ3</accession>
<dbReference type="GO" id="GO:1990130">
    <property type="term" value="C:GATOR1 complex"/>
    <property type="evidence" value="ECO:0007669"/>
    <property type="project" value="TreeGrafter"/>
</dbReference>
<comment type="similarity">
    <text evidence="1">Belongs to the NPR2 family.</text>
</comment>
<proteinExistence type="inferred from homology"/>
<dbReference type="GO" id="GO:0005774">
    <property type="term" value="C:vacuolar membrane"/>
    <property type="evidence" value="ECO:0007669"/>
    <property type="project" value="TreeGrafter"/>
</dbReference>
<evidence type="ECO:0008006" key="5">
    <source>
        <dbReference type="Google" id="ProtNLM"/>
    </source>
</evidence>
<evidence type="ECO:0000313" key="4">
    <source>
        <dbReference type="Proteomes" id="UP000243723"/>
    </source>
</evidence>
<feature type="region of interest" description="Disordered" evidence="2">
    <location>
        <begin position="477"/>
        <end position="528"/>
    </location>
</feature>